<keyword evidence="1" id="KW-0238">DNA-binding</keyword>
<dbReference type="PANTHER" id="PTHR46691:SF3">
    <property type="entry name" value="HIGH MOBILITY GROUP B PROTEIN 15"/>
    <property type="match status" value="1"/>
</dbReference>
<keyword evidence="1" id="KW-0539">Nucleus</keyword>
<dbReference type="InterPro" id="IPR036910">
    <property type="entry name" value="HMG_box_dom_sf"/>
</dbReference>
<name>A0AAN9IJP6_CROPI</name>
<proteinExistence type="predicted"/>
<dbReference type="InterPro" id="IPR009071">
    <property type="entry name" value="HMG_box_dom"/>
</dbReference>
<protein>
    <recommendedName>
        <fullName evidence="3">HMG box domain-containing protein</fullName>
    </recommendedName>
</protein>
<dbReference type="AlphaFoldDB" id="A0AAN9IJP6"/>
<gene>
    <name evidence="4" type="ORF">RIF29_09554</name>
</gene>
<feature type="region of interest" description="Disordered" evidence="2">
    <location>
        <begin position="215"/>
        <end position="306"/>
    </location>
</feature>
<evidence type="ECO:0000313" key="5">
    <source>
        <dbReference type="Proteomes" id="UP001372338"/>
    </source>
</evidence>
<dbReference type="Pfam" id="PF00505">
    <property type="entry name" value="HMG_box"/>
    <property type="match status" value="1"/>
</dbReference>
<dbReference type="Gene3D" id="1.10.30.10">
    <property type="entry name" value="High mobility group box domain"/>
    <property type="match status" value="1"/>
</dbReference>
<reference evidence="4 5" key="1">
    <citation type="submission" date="2024-01" db="EMBL/GenBank/DDBJ databases">
        <title>The genomes of 5 underutilized Papilionoideae crops provide insights into root nodulation and disease resistanc.</title>
        <authorList>
            <person name="Yuan L."/>
        </authorList>
    </citation>
    <scope>NUCLEOTIDE SEQUENCE [LARGE SCALE GENOMIC DNA]</scope>
    <source>
        <strain evidence="4">ZHUSHIDOU_FW_LH</strain>
        <tissue evidence="4">Leaf</tissue>
    </source>
</reference>
<keyword evidence="5" id="KW-1185">Reference proteome</keyword>
<dbReference type="SMART" id="SM00398">
    <property type="entry name" value="HMG"/>
    <property type="match status" value="1"/>
</dbReference>
<feature type="domain" description="HMG box" evidence="3">
    <location>
        <begin position="115"/>
        <end position="182"/>
    </location>
</feature>
<feature type="compositionally biased region" description="Acidic residues" evidence="2">
    <location>
        <begin position="225"/>
        <end position="241"/>
    </location>
</feature>
<evidence type="ECO:0000259" key="3">
    <source>
        <dbReference type="PROSITE" id="PS50118"/>
    </source>
</evidence>
<dbReference type="GO" id="GO:0005634">
    <property type="term" value="C:nucleus"/>
    <property type="evidence" value="ECO:0007669"/>
    <property type="project" value="UniProtKB-UniRule"/>
</dbReference>
<feature type="DNA-binding region" description="HMG box" evidence="1">
    <location>
        <begin position="115"/>
        <end position="182"/>
    </location>
</feature>
<dbReference type="Proteomes" id="UP001372338">
    <property type="component" value="Unassembled WGS sequence"/>
</dbReference>
<evidence type="ECO:0000256" key="2">
    <source>
        <dbReference type="SAM" id="MobiDB-lite"/>
    </source>
</evidence>
<comment type="caution">
    <text evidence="4">The sequence shown here is derived from an EMBL/GenBank/DDBJ whole genome shotgun (WGS) entry which is preliminary data.</text>
</comment>
<dbReference type="PANTHER" id="PTHR46691">
    <property type="entry name" value="HIGH MOBILITY GROUP B PROTEIN 9"/>
    <property type="match status" value="1"/>
</dbReference>
<sequence length="306" mass="34380">MLALAQRTQLLQTSPAIQSVVFQHSMVNATDLDEGSPIVGIIDGKFESGYLVTVSMGYEILKGVLYDVPKIPILASSHCQSIMANKNKTVSASLAVQRRRRRKKSEIKRRDPAHPKPNRSGYNFFFAEQHARLKPLNQTKDRDISRTIGELWNKLKDPEKLVYQEKAIKDKERYKAEMEEYCLKLKMNNVNNDDMLVQQRRPELNNILVDVDIKLDENDTGSQTPEEDESSSAGSDYEDDKGVENDINMIDASPGTGMGAEAAPLGSKKSSKEGDDDPFHHCEREGEAGHQQVKNMDESKNMLALL</sequence>
<feature type="compositionally biased region" description="Basic and acidic residues" evidence="2">
    <location>
        <begin position="270"/>
        <end position="288"/>
    </location>
</feature>
<feature type="compositionally biased region" description="Basic residues" evidence="2">
    <location>
        <begin position="97"/>
        <end position="107"/>
    </location>
</feature>
<dbReference type="SUPFAM" id="SSF47095">
    <property type="entry name" value="HMG-box"/>
    <property type="match status" value="1"/>
</dbReference>
<dbReference type="PROSITE" id="PS50118">
    <property type="entry name" value="HMG_BOX_2"/>
    <property type="match status" value="1"/>
</dbReference>
<evidence type="ECO:0000256" key="1">
    <source>
        <dbReference type="PROSITE-ProRule" id="PRU00267"/>
    </source>
</evidence>
<accession>A0AAN9IJP6</accession>
<dbReference type="EMBL" id="JAYWIO010000002">
    <property type="protein sequence ID" value="KAK7281499.1"/>
    <property type="molecule type" value="Genomic_DNA"/>
</dbReference>
<evidence type="ECO:0000313" key="4">
    <source>
        <dbReference type="EMBL" id="KAK7281499.1"/>
    </source>
</evidence>
<dbReference type="CDD" id="cd22009">
    <property type="entry name" value="HMG-box_AtHMGB9-like"/>
    <property type="match status" value="1"/>
</dbReference>
<organism evidence="4 5">
    <name type="scientific">Crotalaria pallida</name>
    <name type="common">Smooth rattlebox</name>
    <name type="synonym">Crotalaria striata</name>
    <dbReference type="NCBI Taxonomy" id="3830"/>
    <lineage>
        <taxon>Eukaryota</taxon>
        <taxon>Viridiplantae</taxon>
        <taxon>Streptophyta</taxon>
        <taxon>Embryophyta</taxon>
        <taxon>Tracheophyta</taxon>
        <taxon>Spermatophyta</taxon>
        <taxon>Magnoliopsida</taxon>
        <taxon>eudicotyledons</taxon>
        <taxon>Gunneridae</taxon>
        <taxon>Pentapetalae</taxon>
        <taxon>rosids</taxon>
        <taxon>fabids</taxon>
        <taxon>Fabales</taxon>
        <taxon>Fabaceae</taxon>
        <taxon>Papilionoideae</taxon>
        <taxon>50 kb inversion clade</taxon>
        <taxon>genistoids sensu lato</taxon>
        <taxon>core genistoids</taxon>
        <taxon>Crotalarieae</taxon>
        <taxon>Crotalaria</taxon>
    </lineage>
</organism>
<feature type="region of interest" description="Disordered" evidence="2">
    <location>
        <begin position="93"/>
        <end position="121"/>
    </location>
</feature>
<dbReference type="GO" id="GO:0003677">
    <property type="term" value="F:DNA binding"/>
    <property type="evidence" value="ECO:0007669"/>
    <property type="project" value="UniProtKB-UniRule"/>
</dbReference>